<dbReference type="Gene3D" id="1.25.40.10">
    <property type="entry name" value="Tetratricopeptide repeat domain"/>
    <property type="match status" value="1"/>
</dbReference>
<feature type="domain" description="Novel STAND NTPase 1" evidence="1">
    <location>
        <begin position="167"/>
        <end position="308"/>
    </location>
</feature>
<sequence length="1003" mass="108280">MSLALALGLHVNEIAGQGAARGLCGVADIISNCATQVRFNKEAAAALAIRICDFVSILTTEQNSRDDELPEWNAAVDEFKHVLDDVAQNLQEIGRPSYLAQALRRDRDADAIRGMAQRVQHSMSVFTLSASVEIQTELQGLIKSLEPATPSATVPTSVPAQRLPSPAAYYFGRAAETERAVTALDATSPAYIAVLGGPGMGKTSLSLAVLHHPALISRFGTMRFFVACDASDNRLSLLSVLCSAFSIASTSVNTRQRALVSLLRGPALLVLDNFESAWEGADQRHEAEDTLAFLGGIDRLSIVITLRGSERPRSLAWTTPLLPALSSLDVTFSSQLFVSISDIGEDDPFLPALLACTDHVPLAVVLLANLAQYEGGRTLLVRWEEQKTAVLQRGDGSHRLSSMDVSLSLSLSSPRVLNHPSAVQLLGLLSVLPQGALRADIEPWFPPSVVGKAISVLLQNSLAHWSTERLYVLAPIREFMLSMHYPQPPELSALFSHYWSLIGLIRPPGRGSSSPEAVACILPELTNIYSVVSHGLNHPAYQNDAAAAAVNLAYLLYDTGYGSFDIVQKALAVSRERNLVDVTASLLYQWGLLANLSAAGGEAARLWKEARALYQSSGNLGGIIDTSTRLASFEVPEKAVELCLELYNVAVEAGEWRKAIVALQRLSHAHYGMGNYALSLKYEQEAVDMLYAHQPGELRLLGYSLSSLGNILCSQGQFASGMAKLRDAVPILSAAHSYDSLGEAEYTLANFSLLAEKNAEALVHLQEGQIASRKAHNAFSQIRCFHLSAISHSALGDFHSTAETINSMELLIRDSGQTLGPCARAQSLHAKAMLSTTNDWEEAAAMLQEAVVLSHRPDPISYPDFCAQIGGMILRSLGSLNFTRGDLPNAKICFITSAAVLRSHEQPQLLHSLTRLAEVLPDDATNHLLAALMPVLLHSSLNGLLASAFLTSADVTFRQGDIRLAHHRVQSAQKYLAEVDTVQLHARAGALCEKCSIPLSEQD</sequence>
<dbReference type="Gene3D" id="3.40.50.300">
    <property type="entry name" value="P-loop containing nucleotide triphosphate hydrolases"/>
    <property type="match status" value="1"/>
</dbReference>
<proteinExistence type="predicted"/>
<dbReference type="CDD" id="cd21037">
    <property type="entry name" value="MLKL_NTD"/>
    <property type="match status" value="1"/>
</dbReference>
<dbReference type="InterPro" id="IPR027417">
    <property type="entry name" value="P-loop_NTPase"/>
</dbReference>
<dbReference type="InterPro" id="IPR036537">
    <property type="entry name" value="Adaptor_Cbl_N_dom_sf"/>
</dbReference>
<dbReference type="Proteomes" id="UP000077266">
    <property type="component" value="Unassembled WGS sequence"/>
</dbReference>
<dbReference type="InterPro" id="IPR059179">
    <property type="entry name" value="MLKL-like_MCAfunc"/>
</dbReference>
<dbReference type="OrthoDB" id="621413at2759"/>
<gene>
    <name evidence="2" type="ORF">EXIGLDRAFT_831258</name>
</gene>
<organism evidence="2 3">
    <name type="scientific">Exidia glandulosa HHB12029</name>
    <dbReference type="NCBI Taxonomy" id="1314781"/>
    <lineage>
        <taxon>Eukaryota</taxon>
        <taxon>Fungi</taxon>
        <taxon>Dikarya</taxon>
        <taxon>Basidiomycota</taxon>
        <taxon>Agaricomycotina</taxon>
        <taxon>Agaricomycetes</taxon>
        <taxon>Auriculariales</taxon>
        <taxon>Exidiaceae</taxon>
        <taxon>Exidia</taxon>
    </lineage>
</organism>
<dbReference type="InParanoid" id="A0A165MSZ0"/>
<reference evidence="2 3" key="1">
    <citation type="journal article" date="2016" name="Mol. Biol. Evol.">
        <title>Comparative Genomics of Early-Diverging Mushroom-Forming Fungi Provides Insights into the Origins of Lignocellulose Decay Capabilities.</title>
        <authorList>
            <person name="Nagy L.G."/>
            <person name="Riley R."/>
            <person name="Tritt A."/>
            <person name="Adam C."/>
            <person name="Daum C."/>
            <person name="Floudas D."/>
            <person name="Sun H."/>
            <person name="Yadav J.S."/>
            <person name="Pangilinan J."/>
            <person name="Larsson K.H."/>
            <person name="Matsuura K."/>
            <person name="Barry K."/>
            <person name="Labutti K."/>
            <person name="Kuo R."/>
            <person name="Ohm R.A."/>
            <person name="Bhattacharya S.S."/>
            <person name="Shirouzu T."/>
            <person name="Yoshinaga Y."/>
            <person name="Martin F.M."/>
            <person name="Grigoriev I.V."/>
            <person name="Hibbett D.S."/>
        </authorList>
    </citation>
    <scope>NUCLEOTIDE SEQUENCE [LARGE SCALE GENOMIC DNA]</scope>
    <source>
        <strain evidence="2 3">HHB12029</strain>
    </source>
</reference>
<dbReference type="InterPro" id="IPR049052">
    <property type="entry name" value="nSTAND1"/>
</dbReference>
<protein>
    <recommendedName>
        <fullName evidence="1">Novel STAND NTPase 1 domain-containing protein</fullName>
    </recommendedName>
</protein>
<dbReference type="SUPFAM" id="SSF52540">
    <property type="entry name" value="P-loop containing nucleoside triphosphate hydrolases"/>
    <property type="match status" value="1"/>
</dbReference>
<evidence type="ECO:0000313" key="3">
    <source>
        <dbReference type="Proteomes" id="UP000077266"/>
    </source>
</evidence>
<dbReference type="Gene3D" id="1.20.930.20">
    <property type="entry name" value="Adaptor protein Cbl, N-terminal domain"/>
    <property type="match status" value="1"/>
</dbReference>
<evidence type="ECO:0000313" key="2">
    <source>
        <dbReference type="EMBL" id="KZV99710.1"/>
    </source>
</evidence>
<dbReference type="AlphaFoldDB" id="A0A165MSZ0"/>
<accession>A0A165MSZ0</accession>
<dbReference type="InterPro" id="IPR011990">
    <property type="entry name" value="TPR-like_helical_dom_sf"/>
</dbReference>
<name>A0A165MSZ0_EXIGL</name>
<dbReference type="GO" id="GO:0007166">
    <property type="term" value="P:cell surface receptor signaling pathway"/>
    <property type="evidence" value="ECO:0007669"/>
    <property type="project" value="InterPro"/>
</dbReference>
<dbReference type="EMBL" id="KV425907">
    <property type="protein sequence ID" value="KZV99710.1"/>
    <property type="molecule type" value="Genomic_DNA"/>
</dbReference>
<dbReference type="Pfam" id="PF20703">
    <property type="entry name" value="nSTAND1"/>
    <property type="match status" value="1"/>
</dbReference>
<dbReference type="STRING" id="1314781.A0A165MSZ0"/>
<evidence type="ECO:0000259" key="1">
    <source>
        <dbReference type="Pfam" id="PF20703"/>
    </source>
</evidence>
<keyword evidence="3" id="KW-1185">Reference proteome</keyword>
<dbReference type="SUPFAM" id="SSF48452">
    <property type="entry name" value="TPR-like"/>
    <property type="match status" value="1"/>
</dbReference>